<sequence>MPISSEKRFFVNQPVNKRLAVYPGTFDPITNGHADLVARAAPLFERIVVAVADSPNKGKGPGFSLQERISLARLALADLPNVEVRGFDCLLAQLVAEMGAGVIIRGLRAVSDFEYEFQLASMNRHLIPQAETLFLTPAEQYSFISSSLVREIGRLGGDITGFVHPAVQQAMRQRWQKKQPETEGDNYA</sequence>
<evidence type="ECO:0000256" key="9">
    <source>
        <dbReference type="HAMAP-Rule" id="MF_00151"/>
    </source>
</evidence>
<dbReference type="Gene3D" id="3.40.50.620">
    <property type="entry name" value="HUPs"/>
    <property type="match status" value="1"/>
</dbReference>
<keyword evidence="3 9" id="KW-0548">Nucleotidyltransferase</keyword>
<feature type="binding site" evidence="9">
    <location>
        <begin position="106"/>
        <end position="108"/>
    </location>
    <ligand>
        <name>ATP</name>
        <dbReference type="ChEBI" id="CHEBI:30616"/>
    </ligand>
</feature>
<dbReference type="SUPFAM" id="SSF52374">
    <property type="entry name" value="Nucleotidylyl transferase"/>
    <property type="match status" value="1"/>
</dbReference>
<dbReference type="EC" id="2.7.7.3" evidence="9"/>
<dbReference type="GO" id="GO:0005737">
    <property type="term" value="C:cytoplasm"/>
    <property type="evidence" value="ECO:0007669"/>
    <property type="project" value="UniProtKB-SubCell"/>
</dbReference>
<keyword evidence="12" id="KW-1185">Reference proteome</keyword>
<dbReference type="PANTHER" id="PTHR21342">
    <property type="entry name" value="PHOSPHOPANTETHEINE ADENYLYLTRANSFERASE"/>
    <property type="match status" value="1"/>
</dbReference>
<organism evidence="11 12">
    <name type="scientific">Dyella monticola</name>
    <dbReference type="NCBI Taxonomy" id="1927958"/>
    <lineage>
        <taxon>Bacteria</taxon>
        <taxon>Pseudomonadati</taxon>
        <taxon>Pseudomonadota</taxon>
        <taxon>Gammaproteobacteria</taxon>
        <taxon>Lysobacterales</taxon>
        <taxon>Rhodanobacteraceae</taxon>
        <taxon>Dyella</taxon>
    </lineage>
</organism>
<keyword evidence="4 9" id="KW-0547">Nucleotide-binding</keyword>
<feature type="binding site" evidence="9">
    <location>
        <begin position="25"/>
        <end position="26"/>
    </location>
    <ligand>
        <name>ATP</name>
        <dbReference type="ChEBI" id="CHEBI:30616"/>
    </ligand>
</feature>
<dbReference type="NCBIfam" id="TIGR01510">
    <property type="entry name" value="coaD_prev_kdtB"/>
    <property type="match status" value="1"/>
</dbReference>
<dbReference type="PRINTS" id="PR01020">
    <property type="entry name" value="LPSBIOSNTHSS"/>
</dbReference>
<feature type="binding site" evidence="9">
    <location>
        <position position="25"/>
    </location>
    <ligand>
        <name>substrate</name>
    </ligand>
</feature>
<evidence type="ECO:0000256" key="5">
    <source>
        <dbReference type="ARBA" id="ARBA00022840"/>
    </source>
</evidence>
<accession>A0A370X472</accession>
<dbReference type="UniPathway" id="UPA00241">
    <property type="reaction ID" value="UER00355"/>
</dbReference>
<evidence type="ECO:0000256" key="2">
    <source>
        <dbReference type="ARBA" id="ARBA00022679"/>
    </source>
</evidence>
<comment type="catalytic activity">
    <reaction evidence="8 9">
        <text>(R)-4'-phosphopantetheine + ATP + H(+) = 3'-dephospho-CoA + diphosphate</text>
        <dbReference type="Rhea" id="RHEA:19801"/>
        <dbReference type="ChEBI" id="CHEBI:15378"/>
        <dbReference type="ChEBI" id="CHEBI:30616"/>
        <dbReference type="ChEBI" id="CHEBI:33019"/>
        <dbReference type="ChEBI" id="CHEBI:57328"/>
        <dbReference type="ChEBI" id="CHEBI:61723"/>
        <dbReference type="EC" id="2.7.7.3"/>
    </reaction>
</comment>
<dbReference type="Proteomes" id="UP000254258">
    <property type="component" value="Unassembled WGS sequence"/>
</dbReference>
<evidence type="ECO:0000313" key="12">
    <source>
        <dbReference type="Proteomes" id="UP000254258"/>
    </source>
</evidence>
<dbReference type="HAMAP" id="MF_00151">
    <property type="entry name" value="PPAT_bact"/>
    <property type="match status" value="1"/>
</dbReference>
<reference evidence="11 12" key="1">
    <citation type="submission" date="2018-07" db="EMBL/GenBank/DDBJ databases">
        <title>Dyella monticola sp. nov. and Dyella psychrodurans sp. nov. isolated from monsoon evergreen broad-leaved forest soil of Dinghu Mountain, China.</title>
        <authorList>
            <person name="Gao Z."/>
            <person name="Qiu L."/>
        </authorList>
    </citation>
    <scope>NUCLEOTIDE SEQUENCE [LARGE SCALE GENOMIC DNA]</scope>
    <source>
        <strain evidence="11 12">4G-K06</strain>
    </source>
</reference>
<dbReference type="Pfam" id="PF01467">
    <property type="entry name" value="CTP_transf_like"/>
    <property type="match status" value="1"/>
</dbReference>
<dbReference type="PANTHER" id="PTHR21342:SF1">
    <property type="entry name" value="PHOSPHOPANTETHEINE ADENYLYLTRANSFERASE"/>
    <property type="match status" value="1"/>
</dbReference>
<dbReference type="InterPro" id="IPR014729">
    <property type="entry name" value="Rossmann-like_a/b/a_fold"/>
</dbReference>
<comment type="pathway">
    <text evidence="9">Cofactor biosynthesis; coenzyme A biosynthesis; CoA from (R)-pantothenate: step 4/5.</text>
</comment>
<feature type="domain" description="Cytidyltransferase-like" evidence="10">
    <location>
        <begin position="21"/>
        <end position="151"/>
    </location>
</feature>
<feature type="binding site" evidence="9">
    <location>
        <position position="116"/>
    </location>
    <ligand>
        <name>ATP</name>
        <dbReference type="ChEBI" id="CHEBI:30616"/>
    </ligand>
</feature>
<keyword evidence="5 9" id="KW-0067">ATP-binding</keyword>
<comment type="cofactor">
    <cofactor evidence="9">
        <name>Mg(2+)</name>
        <dbReference type="ChEBI" id="CHEBI:18420"/>
    </cofactor>
</comment>
<keyword evidence="1 9" id="KW-0963">Cytoplasm</keyword>
<comment type="similarity">
    <text evidence="9">Belongs to the bacterial CoaD family.</text>
</comment>
<evidence type="ECO:0000313" key="11">
    <source>
        <dbReference type="EMBL" id="RDS83087.1"/>
    </source>
</evidence>
<keyword evidence="6 9" id="KW-0460">Magnesium</keyword>
<comment type="subunit">
    <text evidence="9">Homohexamer.</text>
</comment>
<feature type="site" description="Transition state stabilizer" evidence="9">
    <location>
        <position position="33"/>
    </location>
</feature>
<feature type="binding site" evidence="9">
    <location>
        <position position="91"/>
    </location>
    <ligand>
        <name>substrate</name>
    </ligand>
</feature>
<dbReference type="InterPro" id="IPR004821">
    <property type="entry name" value="Cyt_trans-like"/>
</dbReference>
<feature type="binding site" evidence="9">
    <location>
        <position position="33"/>
    </location>
    <ligand>
        <name>ATP</name>
        <dbReference type="ChEBI" id="CHEBI:30616"/>
    </ligand>
</feature>
<evidence type="ECO:0000256" key="4">
    <source>
        <dbReference type="ARBA" id="ARBA00022741"/>
    </source>
</evidence>
<protein>
    <recommendedName>
        <fullName evidence="9">Phosphopantetheine adenylyltransferase</fullName>
        <ecNumber evidence="9">2.7.7.3</ecNumber>
    </recommendedName>
    <alternativeName>
        <fullName evidence="9">Dephospho-CoA pyrophosphorylase</fullName>
    </alternativeName>
    <alternativeName>
        <fullName evidence="9">Pantetheine-phosphate adenylyltransferase</fullName>
        <shortName evidence="9">PPAT</shortName>
    </alternativeName>
</protein>
<gene>
    <name evidence="9" type="primary">coaD</name>
    <name evidence="11" type="ORF">DWU98_08150</name>
</gene>
<comment type="caution">
    <text evidence="11">The sequence shown here is derived from an EMBL/GenBank/DDBJ whole genome shotgun (WGS) entry which is preliminary data.</text>
</comment>
<keyword evidence="2 9" id="KW-0808">Transferase</keyword>
<evidence type="ECO:0000256" key="8">
    <source>
        <dbReference type="ARBA" id="ARBA00029346"/>
    </source>
</evidence>
<dbReference type="RefSeq" id="WP_115495033.1">
    <property type="nucleotide sequence ID" value="NZ_QRBE01000003.1"/>
</dbReference>
<comment type="function">
    <text evidence="9">Reversibly transfers an adenylyl group from ATP to 4'-phosphopantetheine, yielding dephospho-CoA (dPCoA) and pyrophosphate.</text>
</comment>
<dbReference type="CDD" id="cd02163">
    <property type="entry name" value="PPAT"/>
    <property type="match status" value="1"/>
</dbReference>
<comment type="subcellular location">
    <subcellularLocation>
        <location evidence="9">Cytoplasm</location>
    </subcellularLocation>
</comment>
<dbReference type="NCBIfam" id="TIGR00125">
    <property type="entry name" value="cyt_tran_rel"/>
    <property type="match status" value="1"/>
</dbReference>
<evidence type="ECO:0000256" key="7">
    <source>
        <dbReference type="ARBA" id="ARBA00022993"/>
    </source>
</evidence>
<feature type="binding site" evidence="9">
    <location>
        <begin position="141"/>
        <end position="147"/>
    </location>
    <ligand>
        <name>ATP</name>
        <dbReference type="ChEBI" id="CHEBI:30616"/>
    </ligand>
</feature>
<evidence type="ECO:0000256" key="6">
    <source>
        <dbReference type="ARBA" id="ARBA00022842"/>
    </source>
</evidence>
<dbReference type="GO" id="GO:0005524">
    <property type="term" value="F:ATP binding"/>
    <property type="evidence" value="ECO:0007669"/>
    <property type="project" value="UniProtKB-KW"/>
</dbReference>
<dbReference type="AlphaFoldDB" id="A0A370X472"/>
<keyword evidence="7 9" id="KW-0173">Coenzyme A biosynthesis</keyword>
<feature type="binding site" evidence="9">
    <location>
        <position position="57"/>
    </location>
    <ligand>
        <name>substrate</name>
    </ligand>
</feature>
<dbReference type="GO" id="GO:0004595">
    <property type="term" value="F:pantetheine-phosphate adenylyltransferase activity"/>
    <property type="evidence" value="ECO:0007669"/>
    <property type="project" value="UniProtKB-UniRule"/>
</dbReference>
<dbReference type="InterPro" id="IPR001980">
    <property type="entry name" value="PPAT"/>
</dbReference>
<evidence type="ECO:0000256" key="1">
    <source>
        <dbReference type="ARBA" id="ARBA00022490"/>
    </source>
</evidence>
<dbReference type="EMBL" id="QRBE01000003">
    <property type="protein sequence ID" value="RDS83087.1"/>
    <property type="molecule type" value="Genomic_DNA"/>
</dbReference>
<feature type="binding site" evidence="9">
    <location>
        <position position="105"/>
    </location>
    <ligand>
        <name>substrate</name>
    </ligand>
</feature>
<evidence type="ECO:0000256" key="3">
    <source>
        <dbReference type="ARBA" id="ARBA00022695"/>
    </source>
</evidence>
<evidence type="ECO:0000259" key="10">
    <source>
        <dbReference type="Pfam" id="PF01467"/>
    </source>
</evidence>
<dbReference type="OrthoDB" id="9806661at2"/>
<dbReference type="GO" id="GO:0015937">
    <property type="term" value="P:coenzyme A biosynthetic process"/>
    <property type="evidence" value="ECO:0007669"/>
    <property type="project" value="UniProtKB-UniRule"/>
</dbReference>
<proteinExistence type="inferred from homology"/>
<name>A0A370X472_9GAMM</name>